<evidence type="ECO:0000313" key="5">
    <source>
        <dbReference type="EMBL" id="MPC22861.1"/>
    </source>
</evidence>
<feature type="compositionally biased region" description="Low complexity" evidence="2">
    <location>
        <begin position="1425"/>
        <end position="1436"/>
    </location>
</feature>
<dbReference type="InterPro" id="IPR000679">
    <property type="entry name" value="Znf_GATA"/>
</dbReference>
<feature type="domain" description="SWIM-type" evidence="4">
    <location>
        <begin position="1309"/>
        <end position="1352"/>
    </location>
</feature>
<organism evidence="5 6">
    <name type="scientific">Portunus trituberculatus</name>
    <name type="common">Swimming crab</name>
    <name type="synonym">Neptunus trituberculatus</name>
    <dbReference type="NCBI Taxonomy" id="210409"/>
    <lineage>
        <taxon>Eukaryota</taxon>
        <taxon>Metazoa</taxon>
        <taxon>Ecdysozoa</taxon>
        <taxon>Arthropoda</taxon>
        <taxon>Crustacea</taxon>
        <taxon>Multicrustacea</taxon>
        <taxon>Malacostraca</taxon>
        <taxon>Eumalacostraca</taxon>
        <taxon>Eucarida</taxon>
        <taxon>Decapoda</taxon>
        <taxon>Pleocyemata</taxon>
        <taxon>Brachyura</taxon>
        <taxon>Eubrachyura</taxon>
        <taxon>Portunoidea</taxon>
        <taxon>Portunidae</taxon>
        <taxon>Portuninae</taxon>
        <taxon>Portunus</taxon>
    </lineage>
</organism>
<dbReference type="SMART" id="SM00401">
    <property type="entry name" value="ZnF_GATA"/>
    <property type="match status" value="1"/>
</dbReference>
<dbReference type="EMBL" id="VSRR010001135">
    <property type="protein sequence ID" value="MPC22861.1"/>
    <property type="molecule type" value="Genomic_DNA"/>
</dbReference>
<proteinExistence type="predicted"/>
<reference evidence="5 6" key="1">
    <citation type="submission" date="2019-05" db="EMBL/GenBank/DDBJ databases">
        <title>Another draft genome of Portunus trituberculatus and its Hox gene families provides insights of decapod evolution.</title>
        <authorList>
            <person name="Jeong J.-H."/>
            <person name="Song I."/>
            <person name="Kim S."/>
            <person name="Choi T."/>
            <person name="Kim D."/>
            <person name="Ryu S."/>
            <person name="Kim W."/>
        </authorList>
    </citation>
    <scope>NUCLEOTIDE SEQUENCE [LARGE SCALE GENOMIC DNA]</scope>
    <source>
        <tissue evidence="5">Muscle</tissue>
    </source>
</reference>
<feature type="region of interest" description="Disordered" evidence="2">
    <location>
        <begin position="391"/>
        <end position="436"/>
    </location>
</feature>
<comment type="caution">
    <text evidence="5">The sequence shown here is derived from an EMBL/GenBank/DDBJ whole genome shotgun (WGS) entry which is preliminary data.</text>
</comment>
<dbReference type="PROSITE" id="PS50966">
    <property type="entry name" value="ZF_SWIM"/>
    <property type="match status" value="1"/>
</dbReference>
<feature type="compositionally biased region" description="Basic residues" evidence="2">
    <location>
        <begin position="391"/>
        <end position="401"/>
    </location>
</feature>
<evidence type="ECO:0008006" key="7">
    <source>
        <dbReference type="Google" id="ProtNLM"/>
    </source>
</evidence>
<name>A0A5B7DMP3_PORTR</name>
<keyword evidence="6" id="KW-1185">Reference proteome</keyword>
<dbReference type="GO" id="GO:0043565">
    <property type="term" value="F:sequence-specific DNA binding"/>
    <property type="evidence" value="ECO:0007669"/>
    <property type="project" value="InterPro"/>
</dbReference>
<accession>A0A5B7DMP3</accession>
<keyword evidence="1" id="KW-0479">Metal-binding</keyword>
<dbReference type="OrthoDB" id="10031901at2759"/>
<dbReference type="GO" id="GO:0006355">
    <property type="term" value="P:regulation of DNA-templated transcription"/>
    <property type="evidence" value="ECO:0007669"/>
    <property type="project" value="InterPro"/>
</dbReference>
<evidence type="ECO:0000256" key="1">
    <source>
        <dbReference type="PROSITE-ProRule" id="PRU00094"/>
    </source>
</evidence>
<evidence type="ECO:0000256" key="2">
    <source>
        <dbReference type="SAM" id="MobiDB-lite"/>
    </source>
</evidence>
<keyword evidence="1" id="KW-0863">Zinc-finger</keyword>
<protein>
    <recommendedName>
        <fullName evidence="7">SWIM-type domain-containing protein</fullName>
    </recommendedName>
</protein>
<dbReference type="Proteomes" id="UP000324222">
    <property type="component" value="Unassembled WGS sequence"/>
</dbReference>
<dbReference type="SUPFAM" id="SSF54001">
    <property type="entry name" value="Cysteine proteinases"/>
    <property type="match status" value="1"/>
</dbReference>
<dbReference type="PROSITE" id="PS50114">
    <property type="entry name" value="GATA_ZN_FINGER_2"/>
    <property type="match status" value="1"/>
</dbReference>
<dbReference type="InterPro" id="IPR038765">
    <property type="entry name" value="Papain-like_cys_pep_sf"/>
</dbReference>
<sequence length="1627" mass="185349">MDEEEEEIGCPLARSAGANIRVPPIKRATKIEYKKMVGELADMKTVSHILPINQMQSILQYLSVHSDMVVETEMGSFDLHRIRYMDFLHQLHLNRTQIHEENEWFGEKLMMPFQCEEGIDMEAVYRFHEVIQDNSCSVKVGLPSCTALVSDLMALPCDRWLTDGLLDCFAHLVRQVALYPTEVFNVTELADVSEVCAVLDQRYPDRAGLQVIFILHVGKADHEAVHSPDDRLYTASHFSFALYSFDNNEVVYADTLGWSVPEPLYFMMDEFIAHFGKPEPTFSCLHDPESMVNGESHVCSKRCALYPVEQADAAYGLAVVVGFCLAAVDKDAFGLITAKAKDVVQPNKLDYLQDVTQYSKFLRLVLITWLMQGDINVAMLYQEGSSRRGPRLSLRRRKKKVPFGATPESSPEREVPAVSGGHSTRAAASRASTPPESLNFTNVSDLLTKPPEVGYLKNYSCLRVRFYLKNGKIVTKRFKCNLSGKKDARALKKVQDYVNRKDVYIYLKHQSGVLPKHRKNWLKSRNEAVNAILLKAELVTQGAGSLRLRCTLKNGVTKSKIYNGEKDDPKVRSDVLEFLSSRKCEEWLKEERKWVYLEEVNPGVDTRMYIDSIPFDVKKKCIKVDRRVRPVSDASTLSVSVEANPNWGKLHRYDETYIMKDEKVRPRDRFIAVTMILQCASLTTECRSDCGVPLKSITTHGKLCSGCQLNLDSGRTCEGCFTTDSPHWYSSDVAATLCNACYRANGRRKTQRRKDKIHHPHLKCKWKLKFELDQDLKTWKVHKGAANEFYHHREPVGERKRPTWAERDVWDKARILSNATAHEIYSSMQRGMPLLPSSDPNNASQALGQITRRCKSIDKKYLHLAMNWRKDPNPTCSDWRKAEKVLENNFENVLHYQRGDKLLNRDYRIILATDANLLALRDLGCEVIGVDSKEDFMNGCFKTLFVTYYDQAGQEEVAVSAVCNRESEETYNLMFQMMAANIPCKDPTCTHPKVLHIYNDENGFFWVRPCSSKAEFRPLVQHENKNELRNAVTHMLWFSSLYNFNTLETVKAQISSMDGLQLLQVPIEFGFKCVLQGWNNEMRRRLEHSYKEFVMNVIPEPLVTHSNRESFILFLEKLWFDTPFSDSYTCQVMFRVPASHRKNGLLSIEHLPERRVRETDEPDTGARNKRMSHYVVKLLNKVLHRGIFQEQHSGDSRLSFDDRKDREILAIQKAFRLSELGGVTCHQGWEEHGFVSVSAGQPEEEFEIDEEEDVPILTSPAHTKKMLQVQVEEDNSDPVTRANSVMGHLKALALNLYRQEVMCYLPPRVKCTITTNEHICNVHLRSCTCYFFIDRGQSELCRHLLAALITTRQLGDLEGVLAETATWCPKVPVPLKSCISFNRTIALPGFLTNKVECLEGVSRVASEVDLELARQGQILKVLHGSPSSPTSSSSSSKNGSYRAQDGSTVVRKYAVTDLADPYCPNIEFPKSLRGRRSGKSVKKGVKRGVLETEAATEAVEEETKKMRVGNNESECQEFGENNVFYVTLPDDTAEELHEVGGSEESREVRDGEASMYHAKGFPSIVCGKCLDENKGSPQLCYSPAELQTHIEKEHPEKTLVCAFCYFNNVSMRFATIREFNEHLLQEH</sequence>
<gene>
    <name evidence="5" type="ORF">E2C01_015888</name>
</gene>
<feature type="domain" description="GATA-type" evidence="3">
    <location>
        <begin position="711"/>
        <end position="741"/>
    </location>
</feature>
<evidence type="ECO:0000259" key="3">
    <source>
        <dbReference type="PROSITE" id="PS50114"/>
    </source>
</evidence>
<dbReference type="GO" id="GO:0008270">
    <property type="term" value="F:zinc ion binding"/>
    <property type="evidence" value="ECO:0007669"/>
    <property type="project" value="UniProtKB-KW"/>
</dbReference>
<dbReference type="InterPro" id="IPR007527">
    <property type="entry name" value="Znf_SWIM"/>
</dbReference>
<evidence type="ECO:0000259" key="4">
    <source>
        <dbReference type="PROSITE" id="PS50966"/>
    </source>
</evidence>
<feature type="compositionally biased region" description="Low complexity" evidence="2">
    <location>
        <begin position="423"/>
        <end position="433"/>
    </location>
</feature>
<feature type="region of interest" description="Disordered" evidence="2">
    <location>
        <begin position="1422"/>
        <end position="1444"/>
    </location>
</feature>
<keyword evidence="1" id="KW-0862">Zinc</keyword>
<evidence type="ECO:0000313" key="6">
    <source>
        <dbReference type="Proteomes" id="UP000324222"/>
    </source>
</evidence>